<feature type="compositionally biased region" description="Pro residues" evidence="7">
    <location>
        <begin position="693"/>
        <end position="715"/>
    </location>
</feature>
<keyword evidence="3" id="KW-0677">Repeat</keyword>
<evidence type="ECO:0000256" key="3">
    <source>
        <dbReference type="ARBA" id="ARBA00022737"/>
    </source>
</evidence>
<comment type="similarity">
    <text evidence="1">Belongs to the WD repeat DDB2/WDR76 family.</text>
</comment>
<dbReference type="PANTHER" id="PTHR14773">
    <property type="entry name" value="WD REPEAT-CONTAINING PROTEIN 76"/>
    <property type="match status" value="1"/>
</dbReference>
<feature type="compositionally biased region" description="Basic and acidic residues" evidence="7">
    <location>
        <begin position="927"/>
        <end position="939"/>
    </location>
</feature>
<dbReference type="Proteomes" id="UP001165090">
    <property type="component" value="Unassembled WGS sequence"/>
</dbReference>
<protein>
    <submittedName>
        <fullName evidence="8">Uncharacterized protein</fullName>
    </submittedName>
</protein>
<gene>
    <name evidence="8" type="ORF">VaNZ11_003447</name>
</gene>
<feature type="region of interest" description="Disordered" evidence="7">
    <location>
        <begin position="688"/>
        <end position="753"/>
    </location>
</feature>
<reference evidence="8 9" key="1">
    <citation type="journal article" date="2023" name="IScience">
        <title>Expanded male sex-determining region conserved during the evolution of homothallism in the green alga Volvox.</title>
        <authorList>
            <person name="Yamamoto K."/>
            <person name="Matsuzaki R."/>
            <person name="Mahakham W."/>
            <person name="Heman W."/>
            <person name="Sekimoto H."/>
            <person name="Kawachi M."/>
            <person name="Minakuchi Y."/>
            <person name="Toyoda A."/>
            <person name="Nozaki H."/>
        </authorList>
    </citation>
    <scope>NUCLEOTIDE SEQUENCE [LARGE SCALE GENOMIC DNA]</scope>
    <source>
        <strain evidence="8 9">NIES-4468</strain>
    </source>
</reference>
<dbReference type="SMART" id="SM00320">
    <property type="entry name" value="WD40"/>
    <property type="match status" value="5"/>
</dbReference>
<dbReference type="EMBL" id="BSDZ01000009">
    <property type="protein sequence ID" value="GLI61161.1"/>
    <property type="molecule type" value="Genomic_DNA"/>
</dbReference>
<dbReference type="InterPro" id="IPR050853">
    <property type="entry name" value="WD_repeat_DNA-damage-binding"/>
</dbReference>
<feature type="compositionally biased region" description="Gly residues" evidence="7">
    <location>
        <begin position="861"/>
        <end position="870"/>
    </location>
</feature>
<dbReference type="InterPro" id="IPR015943">
    <property type="entry name" value="WD40/YVTN_repeat-like_dom_sf"/>
</dbReference>
<evidence type="ECO:0000256" key="4">
    <source>
        <dbReference type="ARBA" id="ARBA00022763"/>
    </source>
</evidence>
<evidence type="ECO:0000313" key="9">
    <source>
        <dbReference type="Proteomes" id="UP001165090"/>
    </source>
</evidence>
<dbReference type="InterPro" id="IPR036322">
    <property type="entry name" value="WD40_repeat_dom_sf"/>
</dbReference>
<feature type="compositionally biased region" description="Basic and acidic residues" evidence="7">
    <location>
        <begin position="422"/>
        <end position="432"/>
    </location>
</feature>
<accession>A0ABQ5RVS5</accession>
<evidence type="ECO:0000256" key="7">
    <source>
        <dbReference type="SAM" id="MobiDB-lite"/>
    </source>
</evidence>
<feature type="region of interest" description="Disordered" evidence="7">
    <location>
        <begin position="922"/>
        <end position="973"/>
    </location>
</feature>
<evidence type="ECO:0000256" key="2">
    <source>
        <dbReference type="ARBA" id="ARBA00022574"/>
    </source>
</evidence>
<dbReference type="SUPFAM" id="SSF50978">
    <property type="entry name" value="WD40 repeat-like"/>
    <property type="match status" value="1"/>
</dbReference>
<keyword evidence="4" id="KW-0227">DNA damage</keyword>
<organism evidence="8 9">
    <name type="scientific">Volvox africanus</name>
    <dbReference type="NCBI Taxonomy" id="51714"/>
    <lineage>
        <taxon>Eukaryota</taxon>
        <taxon>Viridiplantae</taxon>
        <taxon>Chlorophyta</taxon>
        <taxon>core chlorophytes</taxon>
        <taxon>Chlorophyceae</taxon>
        <taxon>CS clade</taxon>
        <taxon>Chlamydomonadales</taxon>
        <taxon>Volvocaceae</taxon>
        <taxon>Volvox</taxon>
    </lineage>
</organism>
<dbReference type="PANTHER" id="PTHR14773:SF0">
    <property type="entry name" value="WD REPEAT-CONTAINING PROTEIN 76"/>
    <property type="match status" value="1"/>
</dbReference>
<feature type="region of interest" description="Disordered" evidence="7">
    <location>
        <begin position="858"/>
        <end position="879"/>
    </location>
</feature>
<comment type="caution">
    <text evidence="8">The sequence shown here is derived from an EMBL/GenBank/DDBJ whole genome shotgun (WGS) entry which is preliminary data.</text>
</comment>
<feature type="compositionally biased region" description="Gly residues" evidence="7">
    <location>
        <begin position="732"/>
        <end position="748"/>
    </location>
</feature>
<keyword evidence="2 6" id="KW-0853">WD repeat</keyword>
<feature type="region of interest" description="Disordered" evidence="7">
    <location>
        <begin position="236"/>
        <end position="268"/>
    </location>
</feature>
<dbReference type="Gene3D" id="2.130.10.10">
    <property type="entry name" value="YVTN repeat-like/Quinoprotein amine dehydrogenase"/>
    <property type="match status" value="2"/>
</dbReference>
<keyword evidence="5" id="KW-0238">DNA-binding</keyword>
<feature type="repeat" description="WD" evidence="6">
    <location>
        <begin position="762"/>
        <end position="804"/>
    </location>
</feature>
<dbReference type="InterPro" id="IPR001680">
    <property type="entry name" value="WD40_rpt"/>
</dbReference>
<dbReference type="PROSITE" id="PS00678">
    <property type="entry name" value="WD_REPEATS_1"/>
    <property type="match status" value="1"/>
</dbReference>
<keyword evidence="9" id="KW-1185">Reference proteome</keyword>
<name>A0ABQ5RVS5_9CHLO</name>
<dbReference type="InterPro" id="IPR019775">
    <property type="entry name" value="WD40_repeat_CS"/>
</dbReference>
<dbReference type="PROSITE" id="PS50082">
    <property type="entry name" value="WD_REPEATS_2"/>
    <property type="match status" value="1"/>
</dbReference>
<evidence type="ECO:0000256" key="5">
    <source>
        <dbReference type="ARBA" id="ARBA00023125"/>
    </source>
</evidence>
<dbReference type="Pfam" id="PF00400">
    <property type="entry name" value="WD40"/>
    <property type="match status" value="1"/>
</dbReference>
<feature type="region of interest" description="Disordered" evidence="7">
    <location>
        <begin position="399"/>
        <end position="440"/>
    </location>
</feature>
<evidence type="ECO:0000313" key="8">
    <source>
        <dbReference type="EMBL" id="GLI61161.1"/>
    </source>
</evidence>
<feature type="region of interest" description="Disordered" evidence="7">
    <location>
        <begin position="320"/>
        <end position="356"/>
    </location>
</feature>
<evidence type="ECO:0000256" key="6">
    <source>
        <dbReference type="PROSITE-ProRule" id="PRU00221"/>
    </source>
</evidence>
<feature type="compositionally biased region" description="Basic and acidic residues" evidence="7">
    <location>
        <begin position="327"/>
        <end position="338"/>
    </location>
</feature>
<sequence length="1011" mass="103786">MVLELTVERSAGNGLCATPGIPLRPDADVVKVVSTCGGQRNDEASTTTVTTHDPAVFLSKLSIAQVASALPLSFTEHGKSNEAAGRAAAHSVNCQGSDSNGKPSPHVCAVSGVMLKPADVVLLLPPTAVAAPPGSPEVALTLAAGAQLLQPVLQAVGPETAAITVAGLPGLQQLDDQQRFQTINLLQEAAAAAATRADGMRETDSEGASSSHGIATATAAAVTAVAAVDAGVRCNDDEDHVPSAKRRRLVQQSQTVEGGGGEGQGPDRAMLVTARPRLPQHCSRRTTQGVSDVPPMPLDGGVKAQDCDGTKSPRVVINAGAASTHLESSETKKDDATTDQKAPGSSGGTSRAAKPAVFRATVSSNMDLDEERAAIMERNRQKLLELGLPGLIAGMVKQHSGGAVDTAPPRRPASQRGVGAKRSREGAHEPTPPRRMSLRQRGVAADTALAAGIDQETSAGVTLVAGRQAVEAAAAGQAEGGAEKARHPTGELPFRSENGNEGTDAAFLEALKAAAAAASETGSPSPVAASAQRRERLSDVEDFTKLSLVQRDVAKVTKDGVTHMAWLPGCERLLLAAADKAGRVSLWNVDAAESGPAEETDGVLMFSPHSEYISGMRWLGREAAIGPCRLISASYDGSFRALDLGGSGTWLELPAPGDPRDNEFSSLDVTADGRTAYLGDPCGNVDIVDLRAAPPPPRPRPLPRSSPSALSPPPLAATGTAAVAMSVDSSRGGDGVGGGSVGSEGGVKGPASSAHGVVVGGLQIRPKKINSLHLEPTTDVLLASSCSDGTVCIWDVRKLRTAVAAVAHTHKGSSPQCPRACKPLSELRHGKSCHAAYWAHDGSKRLLSTSFDDTLRVWSPSGGGGGGAGSGDDDGDSLALELSIPHNNQTGRWITPFRAVWSATCDAVLVGNMHRGLDVFRSTAPRGQRDGGGDGDVLRSPHLIHPHKAGSKESSKAAAKAGGDSGGGGPGQLLRTLVSEHMTAIPSRVACHPILPVVVAATSSGRCHVWR</sequence>
<evidence type="ECO:0000256" key="1">
    <source>
        <dbReference type="ARBA" id="ARBA00005434"/>
    </source>
</evidence>
<proteinExistence type="inferred from homology"/>
<feature type="region of interest" description="Disordered" evidence="7">
    <location>
        <begin position="475"/>
        <end position="498"/>
    </location>
</feature>